<dbReference type="SUPFAM" id="SSF53850">
    <property type="entry name" value="Periplasmic binding protein-like II"/>
    <property type="match status" value="1"/>
</dbReference>
<dbReference type="InterPro" id="IPR050389">
    <property type="entry name" value="LysR-type_TF"/>
</dbReference>
<evidence type="ECO:0000259" key="5">
    <source>
        <dbReference type="PROSITE" id="PS50931"/>
    </source>
</evidence>
<dbReference type="GO" id="GO:0003677">
    <property type="term" value="F:DNA binding"/>
    <property type="evidence" value="ECO:0007669"/>
    <property type="project" value="UniProtKB-KW"/>
</dbReference>
<dbReference type="GO" id="GO:0003700">
    <property type="term" value="F:DNA-binding transcription factor activity"/>
    <property type="evidence" value="ECO:0007669"/>
    <property type="project" value="InterPro"/>
</dbReference>
<feature type="domain" description="HTH lysR-type" evidence="5">
    <location>
        <begin position="21"/>
        <end position="78"/>
    </location>
</feature>
<dbReference type="InterPro" id="IPR036390">
    <property type="entry name" value="WH_DNA-bd_sf"/>
</dbReference>
<evidence type="ECO:0000256" key="3">
    <source>
        <dbReference type="ARBA" id="ARBA00023125"/>
    </source>
</evidence>
<dbReference type="SUPFAM" id="SSF46785">
    <property type="entry name" value="Winged helix' DNA-binding domain"/>
    <property type="match status" value="1"/>
</dbReference>
<dbReference type="PRINTS" id="PR00039">
    <property type="entry name" value="HTHLYSR"/>
</dbReference>
<dbReference type="EMBL" id="FIZY01000023">
    <property type="protein sequence ID" value="CZF83391.1"/>
    <property type="molecule type" value="Genomic_DNA"/>
</dbReference>
<evidence type="ECO:0000256" key="1">
    <source>
        <dbReference type="ARBA" id="ARBA00009437"/>
    </source>
</evidence>
<organism evidence="6 7">
    <name type="scientific">Grimontia marina</name>
    <dbReference type="NCBI Taxonomy" id="646534"/>
    <lineage>
        <taxon>Bacteria</taxon>
        <taxon>Pseudomonadati</taxon>
        <taxon>Pseudomonadota</taxon>
        <taxon>Gammaproteobacteria</taxon>
        <taxon>Vibrionales</taxon>
        <taxon>Vibrionaceae</taxon>
        <taxon>Grimontia</taxon>
    </lineage>
</organism>
<keyword evidence="7" id="KW-1185">Reference proteome</keyword>
<evidence type="ECO:0000256" key="4">
    <source>
        <dbReference type="ARBA" id="ARBA00023163"/>
    </source>
</evidence>
<proteinExistence type="inferred from homology"/>
<dbReference type="Pfam" id="PF03466">
    <property type="entry name" value="LysR_substrate"/>
    <property type="match status" value="1"/>
</dbReference>
<dbReference type="InterPro" id="IPR005119">
    <property type="entry name" value="LysR_subst-bd"/>
</dbReference>
<dbReference type="Gene3D" id="1.10.10.10">
    <property type="entry name" value="Winged helix-like DNA-binding domain superfamily/Winged helix DNA-binding domain"/>
    <property type="match status" value="1"/>
</dbReference>
<dbReference type="CDD" id="cd08466">
    <property type="entry name" value="PBP2_LeuO"/>
    <property type="match status" value="1"/>
</dbReference>
<dbReference type="PROSITE" id="PS50931">
    <property type="entry name" value="HTH_LYSR"/>
    <property type="match status" value="1"/>
</dbReference>
<dbReference type="RefSeq" id="WP_062710485.1">
    <property type="nucleotide sequence ID" value="NZ_CAWRCI010000023.1"/>
</dbReference>
<evidence type="ECO:0000313" key="6">
    <source>
        <dbReference type="EMBL" id="CZF83391.1"/>
    </source>
</evidence>
<dbReference type="PANTHER" id="PTHR30118">
    <property type="entry name" value="HTH-TYPE TRANSCRIPTIONAL REGULATOR LEUO-RELATED"/>
    <property type="match status" value="1"/>
</dbReference>
<evidence type="ECO:0000313" key="7">
    <source>
        <dbReference type="Proteomes" id="UP000073601"/>
    </source>
</evidence>
<name>A0A128FAS3_9GAMM</name>
<gene>
    <name evidence="6" type="primary">leuO_1</name>
    <name evidence="6" type="ORF">GMA8713_02658</name>
</gene>
<keyword evidence="4" id="KW-0804">Transcription</keyword>
<dbReference type="AlphaFoldDB" id="A0A128FAS3"/>
<dbReference type="OrthoDB" id="8720143at2"/>
<dbReference type="InterPro" id="IPR000847">
    <property type="entry name" value="LysR_HTH_N"/>
</dbReference>
<dbReference type="Gene3D" id="3.40.190.10">
    <property type="entry name" value="Periplasmic binding protein-like II"/>
    <property type="match status" value="2"/>
</dbReference>
<dbReference type="InterPro" id="IPR036388">
    <property type="entry name" value="WH-like_DNA-bd_sf"/>
</dbReference>
<dbReference type="PANTHER" id="PTHR30118:SF6">
    <property type="entry name" value="HTH-TYPE TRANSCRIPTIONAL REGULATOR LEUO"/>
    <property type="match status" value="1"/>
</dbReference>
<comment type="similarity">
    <text evidence="1">Belongs to the LysR transcriptional regulatory family.</text>
</comment>
<sequence>MTQKESVNNIENRTDTTLRSVDLNLITVFDAVMQEQNITRAAQSLGMSQPAVSNAVSRLKVMFNDELFVRNGRGIKPTQRARQLFGPIRQAIQLIKNELPTSVFIPETSNRTFRLAICSPSDMRFVPQILNTISSVAPSVKVQVETEFDRDIARKLRYQEVDFVIDYLHFNELGFSSTEMFNDELVVVASKNHPRLTESITAKELASEAHAVLKRNGEMQGYAEALYRDGRYREAYQGVSLSNILYVVSQSQLVAVAPRWMIEAGNNRDNLKMLPLPLDNNRISGYLSWHASAEKDKGHLWMRDQLLSICGNSLV</sequence>
<keyword evidence="2" id="KW-0805">Transcription regulation</keyword>
<reference evidence="7" key="1">
    <citation type="submission" date="2016-02" db="EMBL/GenBank/DDBJ databases">
        <authorList>
            <person name="Rodrigo-Torres Lidia"/>
            <person name="Arahal R.David."/>
        </authorList>
    </citation>
    <scope>NUCLEOTIDE SEQUENCE [LARGE SCALE GENOMIC DNA]</scope>
    <source>
        <strain evidence="7">CECT 8713</strain>
    </source>
</reference>
<dbReference type="Pfam" id="PF00126">
    <property type="entry name" value="HTH_1"/>
    <property type="match status" value="1"/>
</dbReference>
<accession>A0A128FAS3</accession>
<dbReference type="Proteomes" id="UP000073601">
    <property type="component" value="Unassembled WGS sequence"/>
</dbReference>
<dbReference type="NCBIfam" id="NF007063">
    <property type="entry name" value="PRK09508.1"/>
    <property type="match status" value="1"/>
</dbReference>
<protein>
    <submittedName>
        <fullName evidence="6">HTH-type transcriptional regulator LeuO</fullName>
    </submittedName>
</protein>
<evidence type="ECO:0000256" key="2">
    <source>
        <dbReference type="ARBA" id="ARBA00023015"/>
    </source>
</evidence>
<keyword evidence="3" id="KW-0238">DNA-binding</keyword>